<dbReference type="SUPFAM" id="SSF47413">
    <property type="entry name" value="lambda repressor-like DNA-binding domains"/>
    <property type="match status" value="1"/>
</dbReference>
<dbReference type="Pfam" id="PF17765">
    <property type="entry name" value="MLTR_LBD"/>
    <property type="match status" value="1"/>
</dbReference>
<reference evidence="2 3" key="1">
    <citation type="journal article" date="2023" name="Virus Evol.">
        <title>Computational host range prediction-The good, the bad, and the ugly.</title>
        <authorList>
            <person name="Howell A.A."/>
            <person name="Versoza C.J."/>
            <person name="Pfeifer S.P."/>
        </authorList>
    </citation>
    <scope>NUCLEOTIDE SEQUENCE [LARGE SCALE GENOMIC DNA]</scope>
    <source>
        <strain evidence="2 3">1610/1b</strain>
    </source>
</reference>
<dbReference type="PANTHER" id="PTHR35010">
    <property type="entry name" value="BLL4672 PROTEIN-RELATED"/>
    <property type="match status" value="1"/>
</dbReference>
<evidence type="ECO:0000259" key="1">
    <source>
        <dbReference type="PROSITE" id="PS50943"/>
    </source>
</evidence>
<dbReference type="PROSITE" id="PS50943">
    <property type="entry name" value="HTH_CROC1"/>
    <property type="match status" value="1"/>
</dbReference>
<dbReference type="Gene3D" id="1.10.260.40">
    <property type="entry name" value="lambda repressor-like DNA-binding domains"/>
    <property type="match status" value="1"/>
</dbReference>
<dbReference type="InterPro" id="IPR041413">
    <property type="entry name" value="MLTR_LBD"/>
</dbReference>
<dbReference type="SMART" id="SM00530">
    <property type="entry name" value="HTH_XRE"/>
    <property type="match status" value="1"/>
</dbReference>
<dbReference type="Gene3D" id="3.30.450.180">
    <property type="match status" value="1"/>
</dbReference>
<dbReference type="RefSeq" id="WP_066161909.1">
    <property type="nucleotide sequence ID" value="NZ_CP136137.1"/>
</dbReference>
<dbReference type="Pfam" id="PF13560">
    <property type="entry name" value="HTH_31"/>
    <property type="match status" value="1"/>
</dbReference>
<dbReference type="InterPro" id="IPR001387">
    <property type="entry name" value="Cro/C1-type_HTH"/>
</dbReference>
<sequence>MGQTSSEDLRTQVRNFLVSRRERLTPGDVGIPDHGRRRVKGLRREEVALLAGVSVEYYTKIERGDASGATAAVINAIARVLRLNDIEREHLKRLTASTDDADGHTRATRSTMAVRPELQRLLDALSDVPAYIVNKRLDVVAANDLGRALYAPMYESFPHPTNTARFCFLDEEASRAFWVDWDDVAAKGVAILRTEHGLRPNDEDLRALIDELHCHSADFRRRWATHDVHRHSTGMKMINHPVVGRLDLPYEKLLLPADPDLSLMTYGTEPGSPSFDALQLLRIWAADPSGASSQRKH</sequence>
<proteinExistence type="predicted"/>
<dbReference type="CDD" id="cd00093">
    <property type="entry name" value="HTH_XRE"/>
    <property type="match status" value="1"/>
</dbReference>
<accession>A0ABZ2TXF0</accession>
<dbReference type="EMBL" id="CP136137">
    <property type="protein sequence ID" value="WYY06153.1"/>
    <property type="molecule type" value="Genomic_DNA"/>
</dbReference>
<name>A0ABZ2TXF0_9ACTN</name>
<protein>
    <submittedName>
        <fullName evidence="2">Helix-turn-helix transcriptional regulator</fullName>
    </submittedName>
</protein>
<keyword evidence="3" id="KW-1185">Reference proteome</keyword>
<organism evidence="2 3">
    <name type="scientific">Gordonia hydrophobica</name>
    <dbReference type="NCBI Taxonomy" id="40516"/>
    <lineage>
        <taxon>Bacteria</taxon>
        <taxon>Bacillati</taxon>
        <taxon>Actinomycetota</taxon>
        <taxon>Actinomycetes</taxon>
        <taxon>Mycobacteriales</taxon>
        <taxon>Gordoniaceae</taxon>
        <taxon>Gordonia</taxon>
    </lineage>
</organism>
<feature type="domain" description="HTH cro/C1-type" evidence="1">
    <location>
        <begin position="37"/>
        <end position="86"/>
    </location>
</feature>
<evidence type="ECO:0000313" key="2">
    <source>
        <dbReference type="EMBL" id="WYY06153.1"/>
    </source>
</evidence>
<gene>
    <name evidence="2" type="ORF">RVF87_13845</name>
</gene>
<dbReference type="Proteomes" id="UP001479933">
    <property type="component" value="Chromosome"/>
</dbReference>
<dbReference type="InterPro" id="IPR010982">
    <property type="entry name" value="Lambda_DNA-bd_dom_sf"/>
</dbReference>
<dbReference type="PANTHER" id="PTHR35010:SF2">
    <property type="entry name" value="BLL4672 PROTEIN"/>
    <property type="match status" value="1"/>
</dbReference>
<evidence type="ECO:0000313" key="3">
    <source>
        <dbReference type="Proteomes" id="UP001479933"/>
    </source>
</evidence>